<comment type="caution">
    <text evidence="9">The sequence shown here is derived from an EMBL/GenBank/DDBJ whole genome shotgun (WGS) entry which is preliminary data.</text>
</comment>
<evidence type="ECO:0000313" key="9">
    <source>
        <dbReference type="EMBL" id="MCL6269978.1"/>
    </source>
</evidence>
<dbReference type="InterPro" id="IPR032819">
    <property type="entry name" value="TruB_C"/>
</dbReference>
<dbReference type="Pfam" id="PF01509">
    <property type="entry name" value="TruB_N"/>
    <property type="match status" value="1"/>
</dbReference>
<dbReference type="EMBL" id="JAMFLX010000009">
    <property type="protein sequence ID" value="MCL6269978.1"/>
    <property type="molecule type" value="Genomic_DNA"/>
</dbReference>
<feature type="active site" description="Nucleophile" evidence="5">
    <location>
        <position position="49"/>
    </location>
</feature>
<feature type="domain" description="tRNA pseudouridylate synthase B C-terminal" evidence="8">
    <location>
        <begin position="182"/>
        <end position="243"/>
    </location>
</feature>
<keyword evidence="10" id="KW-1185">Reference proteome</keyword>
<evidence type="ECO:0000256" key="2">
    <source>
        <dbReference type="ARBA" id="ARBA00005642"/>
    </source>
</evidence>
<feature type="domain" description="tRNA pseudouridine synthase II TruB subfamily 1 C-terminal" evidence="7">
    <location>
        <begin position="247"/>
        <end position="307"/>
    </location>
</feature>
<evidence type="ECO:0000256" key="4">
    <source>
        <dbReference type="ARBA" id="ARBA00023235"/>
    </source>
</evidence>
<dbReference type="InterPro" id="IPR020103">
    <property type="entry name" value="PsdUridine_synth_cat_dom_sf"/>
</dbReference>
<dbReference type="EC" id="5.4.99.25" evidence="5"/>
<dbReference type="InterPro" id="IPR015947">
    <property type="entry name" value="PUA-like_sf"/>
</dbReference>
<gene>
    <name evidence="5 9" type="primary">truB</name>
    <name evidence="9" type="ORF">M3P05_08505</name>
</gene>
<evidence type="ECO:0000256" key="5">
    <source>
        <dbReference type="HAMAP-Rule" id="MF_01080"/>
    </source>
</evidence>
<keyword evidence="3 5" id="KW-0819">tRNA processing</keyword>
<dbReference type="InterPro" id="IPR014780">
    <property type="entry name" value="tRNA_psdUridine_synth_TruB"/>
</dbReference>
<dbReference type="SUPFAM" id="SSF88697">
    <property type="entry name" value="PUA domain-like"/>
    <property type="match status" value="1"/>
</dbReference>
<dbReference type="PANTHER" id="PTHR13767">
    <property type="entry name" value="TRNA-PSEUDOURIDINE SYNTHASE"/>
    <property type="match status" value="1"/>
</dbReference>
<dbReference type="CDD" id="cd21152">
    <property type="entry name" value="PUA_TruB_bacterial"/>
    <property type="match status" value="1"/>
</dbReference>
<dbReference type="HAMAP" id="MF_01080">
    <property type="entry name" value="TruB_bact"/>
    <property type="match status" value="1"/>
</dbReference>
<dbReference type="InterPro" id="IPR002501">
    <property type="entry name" value="PsdUridine_synth_N"/>
</dbReference>
<dbReference type="RefSeq" id="WP_249699108.1">
    <property type="nucleotide sequence ID" value="NZ_JAMFLX010000009.1"/>
</dbReference>
<dbReference type="PANTHER" id="PTHR13767:SF2">
    <property type="entry name" value="PSEUDOURIDYLATE SYNTHASE TRUB1"/>
    <property type="match status" value="1"/>
</dbReference>
<dbReference type="SUPFAM" id="SSF55120">
    <property type="entry name" value="Pseudouridine synthase"/>
    <property type="match status" value="1"/>
</dbReference>
<dbReference type="Pfam" id="PF16198">
    <property type="entry name" value="TruB_C_2"/>
    <property type="match status" value="1"/>
</dbReference>
<reference evidence="9 10" key="1">
    <citation type="submission" date="2022-05" db="EMBL/GenBank/DDBJ databases">
        <authorList>
            <person name="Park J.-S."/>
        </authorList>
    </citation>
    <scope>NUCLEOTIDE SEQUENCE [LARGE SCALE GENOMIC DNA]</scope>
    <source>
        <strain evidence="9 10">2012CJ34-2</strain>
    </source>
</reference>
<sequence>MSRRRRFRGRPVSGIVVIDKPAGGSSNDVLQRVKRLYGAAKAGHTGSLDPLATGVLPVCLGEATKLSQYLLDSDKSYRTVAKLGIRTNTGDAEGEVVKERPVAVTQSDLEPVLAKFRGPIEQIPSMFSALKHKGKPLYQYAREGIEIEREARKVNIYRLTLLEFRGDEMVLEVDCSKGTYIRTLVEDIGEMLGCGAHVADLRRLKAGPYEEEQSYTLEQLEEIRDGGGHVALDNILLAQDSAVSHWPSVLLGANSSHYVTQGQPVQVPRAPTSGFVRIYRSVEGEPNVFLGIGEIQDDGLVAPRRLVAQSNH</sequence>
<comment type="similarity">
    <text evidence="2 5">Belongs to the pseudouridine synthase TruB family. Type 1 subfamily.</text>
</comment>
<dbReference type="Gene3D" id="3.30.2350.10">
    <property type="entry name" value="Pseudouridine synthase"/>
    <property type="match status" value="1"/>
</dbReference>
<feature type="domain" description="Pseudouridine synthase II N-terminal" evidence="6">
    <location>
        <begin position="34"/>
        <end position="181"/>
    </location>
</feature>
<dbReference type="NCBIfam" id="TIGR00431">
    <property type="entry name" value="TruB"/>
    <property type="match status" value="1"/>
</dbReference>
<protein>
    <recommendedName>
        <fullName evidence="5">tRNA pseudouridine synthase B</fullName>
        <ecNumber evidence="5">5.4.99.25</ecNumber>
    </recommendedName>
    <alternativeName>
        <fullName evidence="5">tRNA pseudouridine(55) synthase</fullName>
        <shortName evidence="5">Psi55 synthase</shortName>
    </alternativeName>
    <alternativeName>
        <fullName evidence="5">tRNA pseudouridylate synthase</fullName>
    </alternativeName>
    <alternativeName>
        <fullName evidence="5">tRNA-uridine isomerase</fullName>
    </alternativeName>
</protein>
<accession>A0ABT0PF80</accession>
<evidence type="ECO:0000256" key="1">
    <source>
        <dbReference type="ARBA" id="ARBA00000385"/>
    </source>
</evidence>
<dbReference type="InterPro" id="IPR036974">
    <property type="entry name" value="PUA_sf"/>
</dbReference>
<dbReference type="GO" id="GO:0160148">
    <property type="term" value="F:tRNA pseudouridine(55) synthase activity"/>
    <property type="evidence" value="ECO:0007669"/>
    <property type="project" value="UniProtKB-EC"/>
</dbReference>
<evidence type="ECO:0000259" key="6">
    <source>
        <dbReference type="Pfam" id="PF01509"/>
    </source>
</evidence>
<proteinExistence type="inferred from homology"/>
<evidence type="ECO:0000256" key="3">
    <source>
        <dbReference type="ARBA" id="ARBA00022694"/>
    </source>
</evidence>
<dbReference type="InterPro" id="IPR015240">
    <property type="entry name" value="tRNA_sdUridine_synth_fam1_C"/>
</dbReference>
<comment type="catalytic activity">
    <reaction evidence="1 5">
        <text>uridine(55) in tRNA = pseudouridine(55) in tRNA</text>
        <dbReference type="Rhea" id="RHEA:42532"/>
        <dbReference type="Rhea" id="RHEA-COMP:10101"/>
        <dbReference type="Rhea" id="RHEA-COMP:10102"/>
        <dbReference type="ChEBI" id="CHEBI:65314"/>
        <dbReference type="ChEBI" id="CHEBI:65315"/>
        <dbReference type="EC" id="5.4.99.25"/>
    </reaction>
</comment>
<dbReference type="CDD" id="cd02573">
    <property type="entry name" value="PseudoU_synth_EcTruB"/>
    <property type="match status" value="1"/>
</dbReference>
<evidence type="ECO:0000259" key="7">
    <source>
        <dbReference type="Pfam" id="PF09157"/>
    </source>
</evidence>
<name>A0ABT0PF80_9GAMM</name>
<keyword evidence="4 5" id="KW-0413">Isomerase</keyword>
<evidence type="ECO:0000259" key="8">
    <source>
        <dbReference type="Pfam" id="PF16198"/>
    </source>
</evidence>
<dbReference type="Pfam" id="PF09157">
    <property type="entry name" value="TruB-C_2"/>
    <property type="match status" value="1"/>
</dbReference>
<dbReference type="Gene3D" id="2.30.130.10">
    <property type="entry name" value="PUA domain"/>
    <property type="match status" value="1"/>
</dbReference>
<evidence type="ECO:0000313" key="10">
    <source>
        <dbReference type="Proteomes" id="UP001203338"/>
    </source>
</evidence>
<comment type="function">
    <text evidence="5">Responsible for synthesis of pseudouridine from uracil-55 in the psi GC loop of transfer RNAs.</text>
</comment>
<organism evidence="9 10">
    <name type="scientific">Parendozoicomonas callyspongiae</name>
    <dbReference type="NCBI Taxonomy" id="2942213"/>
    <lineage>
        <taxon>Bacteria</taxon>
        <taxon>Pseudomonadati</taxon>
        <taxon>Pseudomonadota</taxon>
        <taxon>Gammaproteobacteria</taxon>
        <taxon>Oceanospirillales</taxon>
        <taxon>Endozoicomonadaceae</taxon>
        <taxon>Parendozoicomonas</taxon>
    </lineage>
</organism>
<dbReference type="Proteomes" id="UP001203338">
    <property type="component" value="Unassembled WGS sequence"/>
</dbReference>